<organism evidence="2 3">
    <name type="scientific">Vanilla planifolia</name>
    <name type="common">Vanilla</name>
    <dbReference type="NCBI Taxonomy" id="51239"/>
    <lineage>
        <taxon>Eukaryota</taxon>
        <taxon>Viridiplantae</taxon>
        <taxon>Streptophyta</taxon>
        <taxon>Embryophyta</taxon>
        <taxon>Tracheophyta</taxon>
        <taxon>Spermatophyta</taxon>
        <taxon>Magnoliopsida</taxon>
        <taxon>Liliopsida</taxon>
        <taxon>Asparagales</taxon>
        <taxon>Orchidaceae</taxon>
        <taxon>Vanilloideae</taxon>
        <taxon>Vanilleae</taxon>
        <taxon>Vanilla</taxon>
    </lineage>
</organism>
<name>A0A835RRU2_VANPL</name>
<dbReference type="AlphaFoldDB" id="A0A835RRU2"/>
<evidence type="ECO:0000313" key="3">
    <source>
        <dbReference type="Proteomes" id="UP000639772"/>
    </source>
</evidence>
<dbReference type="EMBL" id="JADCNM010000003">
    <property type="protein sequence ID" value="KAG0490802.1"/>
    <property type="molecule type" value="Genomic_DNA"/>
</dbReference>
<gene>
    <name evidence="2" type="ORF">HPP92_007665</name>
</gene>
<feature type="region of interest" description="Disordered" evidence="1">
    <location>
        <begin position="62"/>
        <end position="92"/>
    </location>
</feature>
<protein>
    <submittedName>
        <fullName evidence="2">Uncharacterized protein</fullName>
    </submittedName>
</protein>
<evidence type="ECO:0000256" key="1">
    <source>
        <dbReference type="SAM" id="MobiDB-lite"/>
    </source>
</evidence>
<evidence type="ECO:0000313" key="2">
    <source>
        <dbReference type="EMBL" id="KAG0490802.1"/>
    </source>
</evidence>
<proteinExistence type="predicted"/>
<accession>A0A835RRU2</accession>
<feature type="region of interest" description="Disordered" evidence="1">
    <location>
        <begin position="1"/>
        <end position="22"/>
    </location>
</feature>
<reference evidence="2 3" key="1">
    <citation type="journal article" date="2020" name="Nat. Food">
        <title>A phased Vanilla planifolia genome enables genetic improvement of flavour and production.</title>
        <authorList>
            <person name="Hasing T."/>
            <person name="Tang H."/>
            <person name="Brym M."/>
            <person name="Khazi F."/>
            <person name="Huang T."/>
            <person name="Chambers A.H."/>
        </authorList>
    </citation>
    <scope>NUCLEOTIDE SEQUENCE [LARGE SCALE GENOMIC DNA]</scope>
    <source>
        <tissue evidence="2">Leaf</tissue>
    </source>
</reference>
<sequence>MALMAVGWVEGRTTPEEDEDNEEDVLAFEVRLDEAALSSRKGLKVSGMYWAAGRLTEKWKRSFSSQMRRRKGWRRQQGPRPPSPPARSQSPTIDILFSLESVSEYKRIE</sequence>
<comment type="caution">
    <text evidence="2">The sequence shown here is derived from an EMBL/GenBank/DDBJ whole genome shotgun (WGS) entry which is preliminary data.</text>
</comment>
<dbReference type="Proteomes" id="UP000639772">
    <property type="component" value="Chromosome 3"/>
</dbReference>